<accession>A0A9D4C2T2</accession>
<comment type="caution">
    <text evidence="3">The sequence shown here is derived from an EMBL/GenBank/DDBJ whole genome shotgun (WGS) entry which is preliminary data.</text>
</comment>
<keyword evidence="4" id="KW-1185">Reference proteome</keyword>
<feature type="chain" id="PRO_5038890713" description="Mammalian defensins domain-containing protein" evidence="1">
    <location>
        <begin position="25"/>
        <end position="77"/>
    </location>
</feature>
<evidence type="ECO:0000256" key="1">
    <source>
        <dbReference type="SAM" id="SignalP"/>
    </source>
</evidence>
<evidence type="ECO:0000313" key="4">
    <source>
        <dbReference type="Proteomes" id="UP000828390"/>
    </source>
</evidence>
<dbReference type="GO" id="GO:0005576">
    <property type="term" value="C:extracellular region"/>
    <property type="evidence" value="ECO:0007669"/>
    <property type="project" value="InterPro"/>
</dbReference>
<feature type="signal peptide" evidence="1">
    <location>
        <begin position="1"/>
        <end position="24"/>
    </location>
</feature>
<dbReference type="GO" id="GO:0006952">
    <property type="term" value="P:defense response"/>
    <property type="evidence" value="ECO:0007669"/>
    <property type="project" value="InterPro"/>
</dbReference>
<gene>
    <name evidence="3" type="ORF">DPMN_058817</name>
</gene>
<reference evidence="3" key="1">
    <citation type="journal article" date="2019" name="bioRxiv">
        <title>The Genome of the Zebra Mussel, Dreissena polymorpha: A Resource for Invasive Species Research.</title>
        <authorList>
            <person name="McCartney M.A."/>
            <person name="Auch B."/>
            <person name="Kono T."/>
            <person name="Mallez S."/>
            <person name="Zhang Y."/>
            <person name="Obille A."/>
            <person name="Becker A."/>
            <person name="Abrahante J.E."/>
            <person name="Garbe J."/>
            <person name="Badalamenti J.P."/>
            <person name="Herman A."/>
            <person name="Mangelson H."/>
            <person name="Liachko I."/>
            <person name="Sullivan S."/>
            <person name="Sone E.D."/>
            <person name="Koren S."/>
            <person name="Silverstein K.A.T."/>
            <person name="Beckman K.B."/>
            <person name="Gohl D.M."/>
        </authorList>
    </citation>
    <scope>NUCLEOTIDE SEQUENCE</scope>
    <source>
        <strain evidence="3">Duluth1</strain>
        <tissue evidence="3">Whole animal</tissue>
    </source>
</reference>
<feature type="domain" description="Mammalian defensins" evidence="2">
    <location>
        <begin position="45"/>
        <end position="72"/>
    </location>
</feature>
<sequence>MNKLCLVLLLVGCVALVTMPVAEAQGFPGHYHGYNYGGHHEGGWCQCRRRCRWFEYDAGRCQWGGWGRRNCCPTHRG</sequence>
<dbReference type="EMBL" id="JAIWYP010000013">
    <property type="protein sequence ID" value="KAH3716100.1"/>
    <property type="molecule type" value="Genomic_DNA"/>
</dbReference>
<proteinExistence type="predicted"/>
<evidence type="ECO:0000313" key="3">
    <source>
        <dbReference type="EMBL" id="KAH3716100.1"/>
    </source>
</evidence>
<evidence type="ECO:0000259" key="2">
    <source>
        <dbReference type="PROSITE" id="PS00269"/>
    </source>
</evidence>
<dbReference type="PROSITE" id="PS00269">
    <property type="entry name" value="DEFENSIN"/>
    <property type="match status" value="1"/>
</dbReference>
<dbReference type="Proteomes" id="UP000828390">
    <property type="component" value="Unassembled WGS sequence"/>
</dbReference>
<reference evidence="3" key="2">
    <citation type="submission" date="2020-11" db="EMBL/GenBank/DDBJ databases">
        <authorList>
            <person name="McCartney M.A."/>
            <person name="Auch B."/>
            <person name="Kono T."/>
            <person name="Mallez S."/>
            <person name="Becker A."/>
            <person name="Gohl D.M."/>
            <person name="Silverstein K.A.T."/>
            <person name="Koren S."/>
            <person name="Bechman K.B."/>
            <person name="Herman A."/>
            <person name="Abrahante J.E."/>
            <person name="Garbe J."/>
        </authorList>
    </citation>
    <scope>NUCLEOTIDE SEQUENCE</scope>
    <source>
        <strain evidence="3">Duluth1</strain>
        <tissue evidence="3">Whole animal</tissue>
    </source>
</reference>
<name>A0A9D4C2T2_DREPO</name>
<organism evidence="3 4">
    <name type="scientific">Dreissena polymorpha</name>
    <name type="common">Zebra mussel</name>
    <name type="synonym">Mytilus polymorpha</name>
    <dbReference type="NCBI Taxonomy" id="45954"/>
    <lineage>
        <taxon>Eukaryota</taxon>
        <taxon>Metazoa</taxon>
        <taxon>Spiralia</taxon>
        <taxon>Lophotrochozoa</taxon>
        <taxon>Mollusca</taxon>
        <taxon>Bivalvia</taxon>
        <taxon>Autobranchia</taxon>
        <taxon>Heteroconchia</taxon>
        <taxon>Euheterodonta</taxon>
        <taxon>Imparidentia</taxon>
        <taxon>Neoheterodontei</taxon>
        <taxon>Myida</taxon>
        <taxon>Dreissenoidea</taxon>
        <taxon>Dreissenidae</taxon>
        <taxon>Dreissena</taxon>
    </lineage>
</organism>
<dbReference type="InterPro" id="IPR006081">
    <property type="entry name" value="Alpha-defensin_C"/>
</dbReference>
<protein>
    <recommendedName>
        <fullName evidence="2">Mammalian defensins domain-containing protein</fullName>
    </recommendedName>
</protein>
<keyword evidence="1" id="KW-0732">Signal</keyword>
<dbReference type="AlphaFoldDB" id="A0A9D4C2T2"/>